<sequence>MQQRRQHGIPLGRHTQDGSQRVHRPWLRSPLLQTVCIILHSIASCIRLSICSDRNNKDHKGPPVHDAQWHKPQALVEALVREVSACRQAFVAAHAQAPAAVAPAPAAAAQVPAAAAQAPSVAAFPPLAALAISALPAAAQAPVIAAPFPVAGPSAPPTATAQGPVGGDPTRAYLNAVALHVLEGLKRLTVLRPEKPIKMLGEYLLRRHAGQPDDQDNILPRAAQSYTGDESSRDYKHRTGLPAYCMEANKYLAHYKPQEPLKWLGQWLVARSAEHER</sequence>
<protein>
    <submittedName>
        <fullName evidence="2">Uncharacterized protein</fullName>
    </submittedName>
</protein>
<reference evidence="2" key="1">
    <citation type="submission" date="2020-06" db="EMBL/GenBank/DDBJ databases">
        <authorList>
            <person name="Onetto C."/>
        </authorList>
    </citation>
    <scope>NUCLEOTIDE SEQUENCE</scope>
</reference>
<dbReference type="InterPro" id="IPR007858">
    <property type="entry name" value="Dpy-30_motif"/>
</dbReference>
<proteinExistence type="predicted"/>
<name>A0A9N8P6Y3_9PEZI</name>
<keyword evidence="3" id="KW-1185">Reference proteome</keyword>
<feature type="region of interest" description="Disordered" evidence="1">
    <location>
        <begin position="1"/>
        <end position="22"/>
    </location>
</feature>
<dbReference type="Pfam" id="PF05186">
    <property type="entry name" value="Dpy-30"/>
    <property type="match status" value="1"/>
</dbReference>
<accession>A0A9N8P6Y3</accession>
<dbReference type="Gene3D" id="1.20.890.10">
    <property type="entry name" value="cAMP-dependent protein kinase regulatory subunit, dimerization-anchoring domain"/>
    <property type="match status" value="1"/>
</dbReference>
<dbReference type="EMBL" id="CAIJEN010000003">
    <property type="protein sequence ID" value="CAD0083758.1"/>
    <property type="molecule type" value="Genomic_DNA"/>
</dbReference>
<dbReference type="Proteomes" id="UP000716446">
    <property type="component" value="Unassembled WGS sequence"/>
</dbReference>
<comment type="caution">
    <text evidence="2">The sequence shown here is derived from an EMBL/GenBank/DDBJ whole genome shotgun (WGS) entry which is preliminary data.</text>
</comment>
<gene>
    <name evidence="2" type="ORF">AWRI4619_LOCUS2325</name>
</gene>
<evidence type="ECO:0000256" key="1">
    <source>
        <dbReference type="SAM" id="MobiDB-lite"/>
    </source>
</evidence>
<evidence type="ECO:0000313" key="3">
    <source>
        <dbReference type="Proteomes" id="UP000716446"/>
    </source>
</evidence>
<organism evidence="2 3">
    <name type="scientific">Aureobasidium vineae</name>
    <dbReference type="NCBI Taxonomy" id="2773715"/>
    <lineage>
        <taxon>Eukaryota</taxon>
        <taxon>Fungi</taxon>
        <taxon>Dikarya</taxon>
        <taxon>Ascomycota</taxon>
        <taxon>Pezizomycotina</taxon>
        <taxon>Dothideomycetes</taxon>
        <taxon>Dothideomycetidae</taxon>
        <taxon>Dothideales</taxon>
        <taxon>Saccotheciaceae</taxon>
        <taxon>Aureobasidium</taxon>
    </lineage>
</organism>
<dbReference type="AlphaFoldDB" id="A0A9N8P6Y3"/>
<evidence type="ECO:0000313" key="2">
    <source>
        <dbReference type="EMBL" id="CAD0083758.1"/>
    </source>
</evidence>